<accession>A0A200Q455</accession>
<evidence type="ECO:0000256" key="2">
    <source>
        <dbReference type="PROSITE-ProRule" id="PRU00708"/>
    </source>
</evidence>
<dbReference type="Pfam" id="PF20431">
    <property type="entry name" value="E_motif"/>
    <property type="match status" value="1"/>
</dbReference>
<evidence type="ECO:0000313" key="4">
    <source>
        <dbReference type="Proteomes" id="UP000195402"/>
    </source>
</evidence>
<dbReference type="InterPro" id="IPR011990">
    <property type="entry name" value="TPR-like_helical_dom_sf"/>
</dbReference>
<dbReference type="AlphaFoldDB" id="A0A200Q455"/>
<dbReference type="Pfam" id="PF01535">
    <property type="entry name" value="PPR"/>
    <property type="match status" value="2"/>
</dbReference>
<dbReference type="GO" id="GO:0009451">
    <property type="term" value="P:RNA modification"/>
    <property type="evidence" value="ECO:0007669"/>
    <property type="project" value="InterPro"/>
</dbReference>
<feature type="repeat" description="PPR" evidence="2">
    <location>
        <begin position="202"/>
        <end position="238"/>
    </location>
</feature>
<organism evidence="3 4">
    <name type="scientific">Macleaya cordata</name>
    <name type="common">Five-seeded plume-poppy</name>
    <name type="synonym">Bocconia cordata</name>
    <dbReference type="NCBI Taxonomy" id="56857"/>
    <lineage>
        <taxon>Eukaryota</taxon>
        <taxon>Viridiplantae</taxon>
        <taxon>Streptophyta</taxon>
        <taxon>Embryophyta</taxon>
        <taxon>Tracheophyta</taxon>
        <taxon>Spermatophyta</taxon>
        <taxon>Magnoliopsida</taxon>
        <taxon>Ranunculales</taxon>
        <taxon>Papaveraceae</taxon>
        <taxon>Papaveroideae</taxon>
        <taxon>Macleaya</taxon>
    </lineage>
</organism>
<dbReference type="InterPro" id="IPR046849">
    <property type="entry name" value="E2_motif"/>
</dbReference>
<dbReference type="InterPro" id="IPR046848">
    <property type="entry name" value="E_motif"/>
</dbReference>
<dbReference type="Pfam" id="PF20430">
    <property type="entry name" value="Eplus_motif"/>
    <property type="match status" value="1"/>
</dbReference>
<dbReference type="Gene3D" id="1.25.40.10">
    <property type="entry name" value="Tetratricopeptide repeat domain"/>
    <property type="match status" value="3"/>
</dbReference>
<protein>
    <submittedName>
        <fullName evidence="3">Pentatricopeptide repeat</fullName>
    </submittedName>
</protein>
<dbReference type="FunFam" id="1.25.40.10:FF:000381">
    <property type="entry name" value="Pentatricopeptide repeat-containing protein"/>
    <property type="match status" value="1"/>
</dbReference>
<keyword evidence="4" id="KW-1185">Reference proteome</keyword>
<dbReference type="PANTHER" id="PTHR47926">
    <property type="entry name" value="PENTATRICOPEPTIDE REPEAT-CONTAINING PROTEIN"/>
    <property type="match status" value="1"/>
</dbReference>
<dbReference type="InterPro" id="IPR002885">
    <property type="entry name" value="PPR_rpt"/>
</dbReference>
<feature type="repeat" description="PPR" evidence="2">
    <location>
        <begin position="81"/>
        <end position="111"/>
    </location>
</feature>
<evidence type="ECO:0000256" key="1">
    <source>
        <dbReference type="ARBA" id="ARBA00022737"/>
    </source>
</evidence>
<name>A0A200Q455_MACCD</name>
<dbReference type="InterPro" id="IPR046960">
    <property type="entry name" value="PPR_At4g14850-like_plant"/>
</dbReference>
<dbReference type="PROSITE" id="PS51375">
    <property type="entry name" value="PPR"/>
    <property type="match status" value="3"/>
</dbReference>
<dbReference type="FunFam" id="1.25.40.10:FF:000090">
    <property type="entry name" value="Pentatricopeptide repeat-containing protein, chloroplastic"/>
    <property type="match status" value="1"/>
</dbReference>
<reference evidence="3 4" key="1">
    <citation type="journal article" date="2017" name="Mol. Plant">
        <title>The Genome of Medicinal Plant Macleaya cordata Provides New Insights into Benzylisoquinoline Alkaloids Metabolism.</title>
        <authorList>
            <person name="Liu X."/>
            <person name="Liu Y."/>
            <person name="Huang P."/>
            <person name="Ma Y."/>
            <person name="Qing Z."/>
            <person name="Tang Q."/>
            <person name="Cao H."/>
            <person name="Cheng P."/>
            <person name="Zheng Y."/>
            <person name="Yuan Z."/>
            <person name="Zhou Y."/>
            <person name="Liu J."/>
            <person name="Tang Z."/>
            <person name="Zhuo Y."/>
            <person name="Zhang Y."/>
            <person name="Yu L."/>
            <person name="Huang J."/>
            <person name="Yang P."/>
            <person name="Peng Q."/>
            <person name="Zhang J."/>
            <person name="Jiang W."/>
            <person name="Zhang Z."/>
            <person name="Lin K."/>
            <person name="Ro D.K."/>
            <person name="Chen X."/>
            <person name="Xiong X."/>
            <person name="Shang Y."/>
            <person name="Huang S."/>
            <person name="Zeng J."/>
        </authorList>
    </citation>
    <scope>NUCLEOTIDE SEQUENCE [LARGE SCALE GENOMIC DNA]</scope>
    <source>
        <strain evidence="4">cv. BLH2017</strain>
        <tissue evidence="3">Root</tissue>
    </source>
</reference>
<sequence length="527" mass="59387">MVEQLLSLALNRCTNQLVSSLAKTVHSNALKIGVLSNLHFATRVLVAYCKCGVIDDARKLFDEIAESSYGRQLSFSSSSLDAVCWNSIISGCVNNRRDKEAFQYFKQMQQSYYYNSFPFNNHNSDDDLEDFIGPDSYTLSSLLSSNYCLQENIIPGQQLHGYTIKSGNFSNFSVGNALITLYTRWCRLYESKLVFQSMPRRNIVSWTALISGYARQRDHEEESLKLFVLMMKENEQRPNQFTFASIFGSCGRLASLSQGIPFISTALKMGFLSDIHVQNSLVGFYSECGCIEEAITTFKAIINPDLVSWNSLLKGYSQQGRGNEALQVFEEMQARGENPDAITFLSTISACRHTGMVSQGLQLFRSMKLDYRIEQEDEHISCVVDLLGRAGRLDQAEDFIRGIKFDLSPSVWRTLLGACKIHGRTDELVELAASKLLELEPSDTEAHIVLSHIYATKRQWDMVANFRRSFKEKGGSKDPGCSWIEVQNSVHSFVAGDSGHPLIDEIQTTLIELTNKIKQQTVEILLE</sequence>
<gene>
    <name evidence="3" type="ORF">BVC80_6935g1</name>
</gene>
<keyword evidence="1" id="KW-0677">Repeat</keyword>
<feature type="repeat" description="PPR" evidence="2">
    <location>
        <begin position="305"/>
        <end position="339"/>
    </location>
</feature>
<dbReference type="EMBL" id="MVGT01003122">
    <property type="protein sequence ID" value="OVA05259.1"/>
    <property type="molecule type" value="Genomic_DNA"/>
</dbReference>
<dbReference type="OrthoDB" id="185373at2759"/>
<dbReference type="OMA" id="TEHVSCI"/>
<dbReference type="Pfam" id="PF13812">
    <property type="entry name" value="PPR_3"/>
    <property type="match status" value="1"/>
</dbReference>
<dbReference type="InParanoid" id="A0A200Q455"/>
<dbReference type="NCBIfam" id="TIGR00756">
    <property type="entry name" value="PPR"/>
    <property type="match status" value="3"/>
</dbReference>
<dbReference type="GO" id="GO:0003723">
    <property type="term" value="F:RNA binding"/>
    <property type="evidence" value="ECO:0007669"/>
    <property type="project" value="InterPro"/>
</dbReference>
<dbReference type="SUPFAM" id="SSF48452">
    <property type="entry name" value="TPR-like"/>
    <property type="match status" value="1"/>
</dbReference>
<evidence type="ECO:0000313" key="3">
    <source>
        <dbReference type="EMBL" id="OVA05259.1"/>
    </source>
</evidence>
<dbReference type="Proteomes" id="UP000195402">
    <property type="component" value="Unassembled WGS sequence"/>
</dbReference>
<proteinExistence type="predicted"/>
<dbReference type="Pfam" id="PF13041">
    <property type="entry name" value="PPR_2"/>
    <property type="match status" value="1"/>
</dbReference>
<comment type="caution">
    <text evidence="3">The sequence shown here is derived from an EMBL/GenBank/DDBJ whole genome shotgun (WGS) entry which is preliminary data.</text>
</comment>